<dbReference type="RefSeq" id="WP_067761488.1">
    <property type="nucleotide sequence ID" value="NZ_LZDS01000001.1"/>
</dbReference>
<dbReference type="AlphaFoldDB" id="A0A1A7RCQ7"/>
<dbReference type="PANTHER" id="PTHR46797:SF23">
    <property type="entry name" value="HTH-TYPE TRANSCRIPTIONAL REGULATOR SUTR"/>
    <property type="match status" value="1"/>
</dbReference>
<dbReference type="CDD" id="cd02209">
    <property type="entry name" value="cupin_XRE_C"/>
    <property type="match status" value="1"/>
</dbReference>
<dbReference type="InterPro" id="IPR014710">
    <property type="entry name" value="RmlC-like_jellyroll"/>
</dbReference>
<dbReference type="EMBL" id="LZDS01000001">
    <property type="protein sequence ID" value="OBX30040.1"/>
    <property type="molecule type" value="Genomic_DNA"/>
</dbReference>
<dbReference type="OrthoDB" id="9810578at2"/>
<dbReference type="GO" id="GO:0003700">
    <property type="term" value="F:DNA-binding transcription factor activity"/>
    <property type="evidence" value="ECO:0007669"/>
    <property type="project" value="TreeGrafter"/>
</dbReference>
<gene>
    <name evidence="5" type="ORF">A9J31_00585</name>
</gene>
<dbReference type="InterPro" id="IPR050807">
    <property type="entry name" value="TransReg_Diox_bact_type"/>
</dbReference>
<dbReference type="SMART" id="SM00530">
    <property type="entry name" value="HTH_XRE"/>
    <property type="match status" value="1"/>
</dbReference>
<dbReference type="InterPro" id="IPR010982">
    <property type="entry name" value="Lambda_DNA-bd_dom_sf"/>
</dbReference>
<accession>A0A1A7RCQ7</accession>
<dbReference type="PANTHER" id="PTHR46797">
    <property type="entry name" value="HTH-TYPE TRANSCRIPTIONAL REGULATOR"/>
    <property type="match status" value="1"/>
</dbReference>
<dbReference type="InterPro" id="IPR013096">
    <property type="entry name" value="Cupin_2"/>
</dbReference>
<keyword evidence="6" id="KW-1185">Reference proteome</keyword>
<evidence type="ECO:0000256" key="3">
    <source>
        <dbReference type="ARBA" id="ARBA00023163"/>
    </source>
</evidence>
<keyword evidence="2" id="KW-0238">DNA-binding</keyword>
<dbReference type="Gene3D" id="2.60.120.10">
    <property type="entry name" value="Jelly Rolls"/>
    <property type="match status" value="1"/>
</dbReference>
<sequence>MTNSTHVLKHVASNLKHYRDAKNLTQQQLADLSGVSRRTIAGLESGQDNISLAKLGWLADALEVSFVDLVRAAEQPAERIHEQLWQGQTSQSYAKILSSCQAKQHVEMWEWSLAPNEIYCAEPDPAGWHEMIFVIEGQLTLDLNNQPVTFSAGQSHVYASDVNYRYINSGSTVVRFMRNCVN</sequence>
<evidence type="ECO:0000256" key="1">
    <source>
        <dbReference type="ARBA" id="ARBA00023015"/>
    </source>
</evidence>
<evidence type="ECO:0000259" key="4">
    <source>
        <dbReference type="PROSITE" id="PS50943"/>
    </source>
</evidence>
<proteinExistence type="predicted"/>
<feature type="domain" description="HTH cro/C1-type" evidence="4">
    <location>
        <begin position="15"/>
        <end position="69"/>
    </location>
</feature>
<evidence type="ECO:0000313" key="6">
    <source>
        <dbReference type="Proteomes" id="UP000185753"/>
    </source>
</evidence>
<dbReference type="SUPFAM" id="SSF47413">
    <property type="entry name" value="lambda repressor-like DNA-binding domains"/>
    <property type="match status" value="1"/>
</dbReference>
<dbReference type="STRING" id="1443941.A9J31_00585"/>
<dbReference type="GO" id="GO:0005829">
    <property type="term" value="C:cytosol"/>
    <property type="evidence" value="ECO:0007669"/>
    <property type="project" value="TreeGrafter"/>
</dbReference>
<reference evidence="6" key="1">
    <citation type="submission" date="2016-06" db="EMBL/GenBank/DDBJ databases">
        <authorList>
            <person name="Radolfova-Krizova L."/>
            <person name="Nemec A."/>
        </authorList>
    </citation>
    <scope>NUCLEOTIDE SEQUENCE [LARGE SCALE GENOMIC DNA]</scope>
    <source>
        <strain evidence="6">ANC 4275</strain>
    </source>
</reference>
<dbReference type="CDD" id="cd00093">
    <property type="entry name" value="HTH_XRE"/>
    <property type="match status" value="1"/>
</dbReference>
<protein>
    <submittedName>
        <fullName evidence="5">Cro/Cl family transcriptional regulator</fullName>
    </submittedName>
</protein>
<dbReference type="PROSITE" id="PS50943">
    <property type="entry name" value="HTH_CROC1"/>
    <property type="match status" value="1"/>
</dbReference>
<dbReference type="InterPro" id="IPR011051">
    <property type="entry name" value="RmlC_Cupin_sf"/>
</dbReference>
<evidence type="ECO:0000313" key="5">
    <source>
        <dbReference type="EMBL" id="OBX30040.1"/>
    </source>
</evidence>
<dbReference type="Pfam" id="PF01381">
    <property type="entry name" value="HTH_3"/>
    <property type="match status" value="1"/>
</dbReference>
<dbReference type="GO" id="GO:0003677">
    <property type="term" value="F:DNA binding"/>
    <property type="evidence" value="ECO:0007669"/>
    <property type="project" value="UniProtKB-KW"/>
</dbReference>
<comment type="caution">
    <text evidence="5">The sequence shown here is derived from an EMBL/GenBank/DDBJ whole genome shotgun (WGS) entry which is preliminary data.</text>
</comment>
<keyword evidence="1" id="KW-0805">Transcription regulation</keyword>
<organism evidence="5 6">
    <name type="scientific">Acinetobacter gandensis</name>
    <dbReference type="NCBI Taxonomy" id="1443941"/>
    <lineage>
        <taxon>Bacteria</taxon>
        <taxon>Pseudomonadati</taxon>
        <taxon>Pseudomonadota</taxon>
        <taxon>Gammaproteobacteria</taxon>
        <taxon>Moraxellales</taxon>
        <taxon>Moraxellaceae</taxon>
        <taxon>Acinetobacter</taxon>
    </lineage>
</organism>
<name>A0A1A7RCQ7_9GAMM</name>
<dbReference type="Proteomes" id="UP000185753">
    <property type="component" value="Unassembled WGS sequence"/>
</dbReference>
<dbReference type="Gene3D" id="1.10.260.40">
    <property type="entry name" value="lambda repressor-like DNA-binding domains"/>
    <property type="match status" value="1"/>
</dbReference>
<evidence type="ECO:0000256" key="2">
    <source>
        <dbReference type="ARBA" id="ARBA00023125"/>
    </source>
</evidence>
<keyword evidence="3" id="KW-0804">Transcription</keyword>
<dbReference type="InterPro" id="IPR001387">
    <property type="entry name" value="Cro/C1-type_HTH"/>
</dbReference>
<dbReference type="Pfam" id="PF07883">
    <property type="entry name" value="Cupin_2"/>
    <property type="match status" value="1"/>
</dbReference>
<dbReference type="SUPFAM" id="SSF51182">
    <property type="entry name" value="RmlC-like cupins"/>
    <property type="match status" value="1"/>
</dbReference>